<keyword evidence="3" id="KW-0479">Metal-binding</keyword>
<comment type="similarity">
    <text evidence="2">Belongs to the PPP phosphatase family. PP-5 (PP-T) subfamily.</text>
</comment>
<dbReference type="VEuPathDB" id="MicrosporidiaDB:CWI39_0569p0020"/>
<dbReference type="PANTHER" id="PTHR45668:SF5">
    <property type="entry name" value="SERINE_THREONINE-PROTEIN PHOSPHATASE 5"/>
    <property type="match status" value="1"/>
</dbReference>
<evidence type="ECO:0000259" key="9">
    <source>
        <dbReference type="PROSITE" id="PS00125"/>
    </source>
</evidence>
<dbReference type="Gene3D" id="3.60.21.10">
    <property type="match status" value="1"/>
</dbReference>
<comment type="caution">
    <text evidence="10">The sequence shown here is derived from an EMBL/GenBank/DDBJ whole genome shotgun (WGS) entry which is preliminary data.</text>
</comment>
<evidence type="ECO:0000313" key="11">
    <source>
        <dbReference type="Proteomes" id="UP000291404"/>
    </source>
</evidence>
<dbReference type="STRING" id="148818.A0A4Q9LGH4"/>
<dbReference type="GO" id="GO:0046872">
    <property type="term" value="F:metal ion binding"/>
    <property type="evidence" value="ECO:0007669"/>
    <property type="project" value="UniProtKB-KW"/>
</dbReference>
<dbReference type="VEuPathDB" id="MicrosporidiaDB:CWI36_0376p0010"/>
<evidence type="ECO:0000256" key="1">
    <source>
        <dbReference type="ARBA" id="ARBA00001936"/>
    </source>
</evidence>
<dbReference type="EC" id="3.1.3.16" evidence="7"/>
<dbReference type="PRINTS" id="PR00114">
    <property type="entry name" value="STPHPHTASE"/>
</dbReference>
<dbReference type="InterPro" id="IPR029052">
    <property type="entry name" value="Metallo-depent_PP-like"/>
</dbReference>
<dbReference type="Gene3D" id="1.25.40.10">
    <property type="entry name" value="Tetratricopeptide repeat domain"/>
    <property type="match status" value="1"/>
</dbReference>
<dbReference type="PROSITE" id="PS50005">
    <property type="entry name" value="TPR"/>
    <property type="match status" value="1"/>
</dbReference>
<dbReference type="InterPro" id="IPR006186">
    <property type="entry name" value="Ser/Thr-sp_prot-phosphatase"/>
</dbReference>
<protein>
    <recommendedName>
        <fullName evidence="7">Serine/threonine-protein phosphatase</fullName>
        <ecNumber evidence="7">3.1.3.16</ecNumber>
    </recommendedName>
</protein>
<feature type="chain" id="PRO_5020995353" description="Serine/threonine-protein phosphatase" evidence="8">
    <location>
        <begin position="23"/>
        <end position="508"/>
    </location>
</feature>
<evidence type="ECO:0000256" key="4">
    <source>
        <dbReference type="ARBA" id="ARBA00023211"/>
    </source>
</evidence>
<evidence type="ECO:0000256" key="7">
    <source>
        <dbReference type="RuleBase" id="RU004273"/>
    </source>
</evidence>
<dbReference type="SUPFAM" id="SSF56300">
    <property type="entry name" value="Metallo-dependent phosphatases"/>
    <property type="match status" value="1"/>
</dbReference>
<feature type="signal peptide" evidence="8">
    <location>
        <begin position="1"/>
        <end position="22"/>
    </location>
</feature>
<accession>A0A4Q9LGH4</accession>
<organism evidence="10 11">
    <name type="scientific">Hamiltosporidium magnivora</name>
    <dbReference type="NCBI Taxonomy" id="148818"/>
    <lineage>
        <taxon>Eukaryota</taxon>
        <taxon>Fungi</taxon>
        <taxon>Fungi incertae sedis</taxon>
        <taxon>Microsporidia</taxon>
        <taxon>Dubosqiidae</taxon>
        <taxon>Hamiltosporidium</taxon>
    </lineage>
</organism>
<comment type="catalytic activity">
    <reaction evidence="7">
        <text>O-phospho-L-threonyl-[protein] + H2O = L-threonyl-[protein] + phosphate</text>
        <dbReference type="Rhea" id="RHEA:47004"/>
        <dbReference type="Rhea" id="RHEA-COMP:11060"/>
        <dbReference type="Rhea" id="RHEA-COMP:11605"/>
        <dbReference type="ChEBI" id="CHEBI:15377"/>
        <dbReference type="ChEBI" id="CHEBI:30013"/>
        <dbReference type="ChEBI" id="CHEBI:43474"/>
        <dbReference type="ChEBI" id="CHEBI:61977"/>
        <dbReference type="EC" id="3.1.3.16"/>
    </reaction>
</comment>
<dbReference type="InterPro" id="IPR011990">
    <property type="entry name" value="TPR-like_helical_dom_sf"/>
</dbReference>
<feature type="domain" description="Serine/threonine specific protein phosphatases" evidence="9">
    <location>
        <begin position="330"/>
        <end position="335"/>
    </location>
</feature>
<dbReference type="EMBL" id="PITI01000376">
    <property type="protein sequence ID" value="TBU06816.1"/>
    <property type="molecule type" value="Genomic_DNA"/>
</dbReference>
<evidence type="ECO:0000256" key="8">
    <source>
        <dbReference type="SAM" id="SignalP"/>
    </source>
</evidence>
<dbReference type="InterPro" id="IPR019734">
    <property type="entry name" value="TPR_rpt"/>
</dbReference>
<reference evidence="10 11" key="1">
    <citation type="submission" date="2017-12" db="EMBL/GenBank/DDBJ databases">
        <authorList>
            <person name="Pombert J.-F."/>
            <person name="Haag K.L."/>
            <person name="Ebert D."/>
        </authorList>
    </citation>
    <scope>NUCLEOTIDE SEQUENCE [LARGE SCALE GENOMIC DNA]</scope>
    <source>
        <strain evidence="10">BE-OM-2</strain>
    </source>
</reference>
<name>A0A4Q9LGH4_9MICR</name>
<dbReference type="SUPFAM" id="SSF48452">
    <property type="entry name" value="TPR-like"/>
    <property type="match status" value="1"/>
</dbReference>
<evidence type="ECO:0000256" key="2">
    <source>
        <dbReference type="ARBA" id="ARBA00008786"/>
    </source>
</evidence>
<dbReference type="Proteomes" id="UP000291404">
    <property type="component" value="Unassembled WGS sequence"/>
</dbReference>
<dbReference type="PROSITE" id="PS00125">
    <property type="entry name" value="SER_THR_PHOSPHATASE"/>
    <property type="match status" value="1"/>
</dbReference>
<keyword evidence="11" id="KW-1185">Reference proteome</keyword>
<dbReference type="PANTHER" id="PTHR45668">
    <property type="entry name" value="SERINE/THREONINE-PROTEIN PHOSPHATASE 5-RELATED"/>
    <property type="match status" value="1"/>
</dbReference>
<dbReference type="SMART" id="SM00156">
    <property type="entry name" value="PP2Ac"/>
    <property type="match status" value="1"/>
</dbReference>
<keyword evidence="7" id="KW-0378">Hydrolase</keyword>
<feature type="repeat" description="TPR" evidence="6">
    <location>
        <begin position="32"/>
        <end position="65"/>
    </location>
</feature>
<feature type="active site" description="Proton donor/acceptor" evidence="5">
    <location>
        <position position="334"/>
    </location>
</feature>
<keyword evidence="4" id="KW-0464">Manganese</keyword>
<evidence type="ECO:0000256" key="3">
    <source>
        <dbReference type="ARBA" id="ARBA00022723"/>
    </source>
</evidence>
<dbReference type="InterPro" id="IPR051134">
    <property type="entry name" value="PPP_phosphatase"/>
</dbReference>
<dbReference type="GO" id="GO:0004722">
    <property type="term" value="F:protein serine/threonine phosphatase activity"/>
    <property type="evidence" value="ECO:0007669"/>
    <property type="project" value="UniProtKB-EC"/>
</dbReference>
<keyword evidence="6" id="KW-0802">TPR repeat</keyword>
<dbReference type="AlphaFoldDB" id="A0A4Q9LGH4"/>
<dbReference type="InterPro" id="IPR004843">
    <property type="entry name" value="Calcineurin-like_PHP"/>
</dbReference>
<keyword evidence="8" id="KW-0732">Signal</keyword>
<evidence type="ECO:0000256" key="6">
    <source>
        <dbReference type="PROSITE-ProRule" id="PRU00339"/>
    </source>
</evidence>
<evidence type="ECO:0000313" key="10">
    <source>
        <dbReference type="EMBL" id="TBU06816.1"/>
    </source>
</evidence>
<comment type="cofactor">
    <cofactor evidence="1">
        <name>Mn(2+)</name>
        <dbReference type="ChEBI" id="CHEBI:29035"/>
    </cofactor>
</comment>
<sequence length="508" mass="58921">MFTFVFFVLLFILFEEIGKKDSDPFLKMKIDIYAIRAKGNNFFKTKQYDKALETYYEGIECDTTDFPHANKELSILHLNISVTHYLMENFAESSRHALESLKYGRSNKAIYKLCNSYLKLGRFYQAKMLFETKGREFGEYRDPIKDSEKNFGNSELEYSFKGGISNYIENILKNFSLTSTSPFNKFFENIENNTEKTPFLKDEPFFTIFIEDSNILKYSFLNIFVTEIQKGNYVPAKVVVYILRYSYSILFNLDNIVKISNKENQRIIVFGDTHGNFIDIVNVLQPLISGNSKDIYLFNGDFVDRGSLSVENILLILVLKMVFPDQVFLNRGNHEFPAINQMMGFYEEIKVKYSLTHNIIFQSFCEVYKCMPLASILNNYAFVVHGGLPEERFYINDAQKIFRHTNDSYDKIFEGFMWSDPMEGFGVTPSKRNIAVNFGKDITERFLRDNNLTLIVRSHEYVCGGFKINQNGKVVTIFSAPNYCGMKGGAAYLVFEDKSDKYKVVNFG</sequence>
<evidence type="ECO:0000256" key="5">
    <source>
        <dbReference type="PIRSR" id="PIRSR033096-1"/>
    </source>
</evidence>
<dbReference type="Pfam" id="PF00149">
    <property type="entry name" value="Metallophos"/>
    <property type="match status" value="1"/>
</dbReference>
<dbReference type="PIRSF" id="PIRSF033096">
    <property type="entry name" value="PPPtase_5"/>
    <property type="match status" value="1"/>
</dbReference>
<proteinExistence type="inferred from homology"/>
<gene>
    <name evidence="10" type="ORF">CWI36_0376p0010</name>
</gene>